<protein>
    <submittedName>
        <fullName evidence="5">Unannotated protein</fullName>
    </submittedName>
</protein>
<dbReference type="SUPFAM" id="SSF53383">
    <property type="entry name" value="PLP-dependent transferases"/>
    <property type="match status" value="1"/>
</dbReference>
<keyword evidence="3" id="KW-0663">Pyridoxal phosphate</keyword>
<dbReference type="Gene3D" id="3.40.640.10">
    <property type="entry name" value="Type I PLP-dependent aspartate aminotransferase-like (Major domain)"/>
    <property type="match status" value="1"/>
</dbReference>
<sequence length="367" mass="39513">MGLFRYYRQFEGLTEEEVNRGLRERAEEERGRALARVEPLDLARTTWHELPPAEVVSAITFHARKGLHRYSEGREDALRVALAERHAVDVRRIVVGEGASGLLDRIAHELLSPGDELVLPWPGYPLYPLLARDTGATAVQVPSLDPQRLLDAVTPRTRMMVLGGPNDPTGELLPSGVLAELLARLPERVVVVIDEALREFVTSEPVDAALRLTDRSDRLLVVRSFSKAWGLAGLRCGYAVGGPAAGPLLRALAPRLGIADLSLAGALAAVRTAGDVLAGRVRRNDRERRVLTTALADLGLLVAPSQAGAVWVRSPDLDGTALHAALERGGVLVQSGTPLGDDRHVRIAARDAPSTLRVVRALEAAAA</sequence>
<dbReference type="InterPro" id="IPR004839">
    <property type="entry name" value="Aminotransferase_I/II_large"/>
</dbReference>
<dbReference type="InterPro" id="IPR015421">
    <property type="entry name" value="PyrdxlP-dep_Trfase_major"/>
</dbReference>
<keyword evidence="1" id="KW-0032">Aminotransferase</keyword>
<evidence type="ECO:0000256" key="1">
    <source>
        <dbReference type="ARBA" id="ARBA00022576"/>
    </source>
</evidence>
<dbReference type="AlphaFoldDB" id="A0A6J7HA69"/>
<dbReference type="GO" id="GO:0008483">
    <property type="term" value="F:transaminase activity"/>
    <property type="evidence" value="ECO:0007669"/>
    <property type="project" value="UniProtKB-KW"/>
</dbReference>
<dbReference type="Pfam" id="PF00155">
    <property type="entry name" value="Aminotran_1_2"/>
    <property type="match status" value="1"/>
</dbReference>
<evidence type="ECO:0000256" key="3">
    <source>
        <dbReference type="ARBA" id="ARBA00022898"/>
    </source>
</evidence>
<dbReference type="InterPro" id="IPR050106">
    <property type="entry name" value="HistidinolP_aminotransfase"/>
</dbReference>
<dbReference type="EMBL" id="CAFBMK010000065">
    <property type="protein sequence ID" value="CAB4912629.1"/>
    <property type="molecule type" value="Genomic_DNA"/>
</dbReference>
<dbReference type="InterPro" id="IPR015424">
    <property type="entry name" value="PyrdxlP-dep_Trfase"/>
</dbReference>
<dbReference type="Gene3D" id="3.90.1150.10">
    <property type="entry name" value="Aspartate Aminotransferase, domain 1"/>
    <property type="match status" value="1"/>
</dbReference>
<evidence type="ECO:0000313" key="5">
    <source>
        <dbReference type="EMBL" id="CAB4912629.1"/>
    </source>
</evidence>
<dbReference type="PANTHER" id="PTHR43643:SF3">
    <property type="entry name" value="HISTIDINOL-PHOSPHATE AMINOTRANSFERASE"/>
    <property type="match status" value="1"/>
</dbReference>
<organism evidence="5">
    <name type="scientific">freshwater metagenome</name>
    <dbReference type="NCBI Taxonomy" id="449393"/>
    <lineage>
        <taxon>unclassified sequences</taxon>
        <taxon>metagenomes</taxon>
        <taxon>ecological metagenomes</taxon>
    </lineage>
</organism>
<dbReference type="InterPro" id="IPR015422">
    <property type="entry name" value="PyrdxlP-dep_Trfase_small"/>
</dbReference>
<proteinExistence type="predicted"/>
<reference evidence="5" key="1">
    <citation type="submission" date="2020-05" db="EMBL/GenBank/DDBJ databases">
        <authorList>
            <person name="Chiriac C."/>
            <person name="Salcher M."/>
            <person name="Ghai R."/>
            <person name="Kavagutti S V."/>
        </authorList>
    </citation>
    <scope>NUCLEOTIDE SEQUENCE</scope>
</reference>
<evidence type="ECO:0000256" key="2">
    <source>
        <dbReference type="ARBA" id="ARBA00022679"/>
    </source>
</evidence>
<accession>A0A6J7HA69</accession>
<dbReference type="CDD" id="cd00609">
    <property type="entry name" value="AAT_like"/>
    <property type="match status" value="1"/>
</dbReference>
<dbReference type="PANTHER" id="PTHR43643">
    <property type="entry name" value="HISTIDINOL-PHOSPHATE AMINOTRANSFERASE 2"/>
    <property type="match status" value="1"/>
</dbReference>
<gene>
    <name evidence="5" type="ORF">UFOPK3564_01354</name>
</gene>
<name>A0A6J7HA69_9ZZZZ</name>
<feature type="domain" description="Aminotransferase class I/classII large" evidence="4">
    <location>
        <begin position="49"/>
        <end position="349"/>
    </location>
</feature>
<evidence type="ECO:0000259" key="4">
    <source>
        <dbReference type="Pfam" id="PF00155"/>
    </source>
</evidence>
<keyword evidence="2" id="KW-0808">Transferase</keyword>
<dbReference type="GO" id="GO:0030170">
    <property type="term" value="F:pyridoxal phosphate binding"/>
    <property type="evidence" value="ECO:0007669"/>
    <property type="project" value="InterPro"/>
</dbReference>